<dbReference type="GO" id="GO:0003676">
    <property type="term" value="F:nucleic acid binding"/>
    <property type="evidence" value="ECO:0007669"/>
    <property type="project" value="InterPro"/>
</dbReference>
<dbReference type="EMBL" id="QGLE01000013">
    <property type="protein sequence ID" value="PWR18650.1"/>
    <property type="molecule type" value="Genomic_DNA"/>
</dbReference>
<dbReference type="PRINTS" id="PR00050">
    <property type="entry name" value="COLDSHOCK"/>
</dbReference>
<dbReference type="SMART" id="SM00357">
    <property type="entry name" value="CSP"/>
    <property type="match status" value="2"/>
</dbReference>
<reference evidence="4 5" key="1">
    <citation type="submission" date="2018-05" db="EMBL/GenBank/DDBJ databases">
        <title>Zavarzinia sp. HR-AS.</title>
        <authorList>
            <person name="Lee Y."/>
            <person name="Jeon C.O."/>
        </authorList>
    </citation>
    <scope>NUCLEOTIDE SEQUENCE [LARGE SCALE GENOMIC DNA]</scope>
    <source>
        <strain evidence="4 5">HR-AS</strain>
    </source>
</reference>
<organism evidence="4 5">
    <name type="scientific">Zavarzinia aquatilis</name>
    <dbReference type="NCBI Taxonomy" id="2211142"/>
    <lineage>
        <taxon>Bacteria</taxon>
        <taxon>Pseudomonadati</taxon>
        <taxon>Pseudomonadota</taxon>
        <taxon>Alphaproteobacteria</taxon>
        <taxon>Rhodospirillales</taxon>
        <taxon>Zavarziniaceae</taxon>
        <taxon>Zavarzinia</taxon>
    </lineage>
</organism>
<dbReference type="InterPro" id="IPR050181">
    <property type="entry name" value="Cold_shock_domain"/>
</dbReference>
<dbReference type="InterPro" id="IPR012340">
    <property type="entry name" value="NA-bd_OB-fold"/>
</dbReference>
<evidence type="ECO:0000313" key="5">
    <source>
        <dbReference type="Proteomes" id="UP000245461"/>
    </source>
</evidence>
<sequence length="222" mass="22542">MKGFGFVAPIDGSPDAFLHVSVLSSAGYGDLPDGAELTVDIGEGPRGPQVQRLIDVVGVEPGSAPPHRAPFGDRGGFGDRDRGGFGGRDRGGFGGDRGGFGGGDRGGFGGRERGGFGGGDRGGFGGGGDRGGFGGGGDRGGFNQAPIAAPASDADTISGTVKWFKPESGFGFIVADDGGKDVFIHKSVLRRCGLVDLQAQQRVKMTVQTAQKGREATWIATI</sequence>
<proteinExistence type="predicted"/>
<evidence type="ECO:0000259" key="3">
    <source>
        <dbReference type="PROSITE" id="PS51857"/>
    </source>
</evidence>
<dbReference type="PROSITE" id="PS51857">
    <property type="entry name" value="CSD_2"/>
    <property type="match status" value="2"/>
</dbReference>
<dbReference type="AlphaFoldDB" id="A0A317DXI4"/>
<keyword evidence="5" id="KW-1185">Reference proteome</keyword>
<evidence type="ECO:0000256" key="1">
    <source>
        <dbReference type="RuleBase" id="RU000408"/>
    </source>
</evidence>
<feature type="region of interest" description="Disordered" evidence="2">
    <location>
        <begin position="62"/>
        <end position="136"/>
    </location>
</feature>
<dbReference type="PROSITE" id="PS00352">
    <property type="entry name" value="CSD_1"/>
    <property type="match status" value="1"/>
</dbReference>
<dbReference type="Proteomes" id="UP000245461">
    <property type="component" value="Unassembled WGS sequence"/>
</dbReference>
<feature type="domain" description="CSD" evidence="3">
    <location>
        <begin position="1"/>
        <end position="58"/>
    </location>
</feature>
<dbReference type="InterPro" id="IPR002059">
    <property type="entry name" value="CSP_DNA-bd"/>
</dbReference>
<dbReference type="CDD" id="cd04458">
    <property type="entry name" value="CSP_CDS"/>
    <property type="match status" value="1"/>
</dbReference>
<protein>
    <submittedName>
        <fullName evidence="4">Cold-shock protein</fullName>
    </submittedName>
</protein>
<evidence type="ECO:0000313" key="4">
    <source>
        <dbReference type="EMBL" id="PWR18650.1"/>
    </source>
</evidence>
<comment type="subcellular location">
    <subcellularLocation>
        <location evidence="1">Cytoplasm</location>
    </subcellularLocation>
</comment>
<dbReference type="Gene3D" id="2.40.50.140">
    <property type="entry name" value="Nucleic acid-binding proteins"/>
    <property type="match status" value="2"/>
</dbReference>
<feature type="compositionally biased region" description="Gly residues" evidence="2">
    <location>
        <begin position="92"/>
        <end position="136"/>
    </location>
</feature>
<accession>A0A317DXI4</accession>
<comment type="caution">
    <text evidence="4">The sequence shown here is derived from an EMBL/GenBank/DDBJ whole genome shotgun (WGS) entry which is preliminary data.</text>
</comment>
<dbReference type="InterPro" id="IPR011129">
    <property type="entry name" value="CSD"/>
</dbReference>
<dbReference type="OrthoDB" id="9791685at2"/>
<name>A0A317DXI4_9PROT</name>
<gene>
    <name evidence="4" type="ORF">DKG74_18405</name>
</gene>
<dbReference type="PANTHER" id="PTHR11544">
    <property type="entry name" value="COLD SHOCK DOMAIN CONTAINING PROTEINS"/>
    <property type="match status" value="1"/>
</dbReference>
<feature type="compositionally biased region" description="Basic and acidic residues" evidence="2">
    <location>
        <begin position="76"/>
        <end position="91"/>
    </location>
</feature>
<dbReference type="SUPFAM" id="SSF50249">
    <property type="entry name" value="Nucleic acid-binding proteins"/>
    <property type="match status" value="2"/>
</dbReference>
<dbReference type="InterPro" id="IPR019844">
    <property type="entry name" value="CSD_CS"/>
</dbReference>
<dbReference type="GO" id="GO:0005829">
    <property type="term" value="C:cytosol"/>
    <property type="evidence" value="ECO:0007669"/>
    <property type="project" value="UniProtKB-ARBA"/>
</dbReference>
<feature type="domain" description="CSD" evidence="3">
    <location>
        <begin position="156"/>
        <end position="222"/>
    </location>
</feature>
<evidence type="ECO:0000256" key="2">
    <source>
        <dbReference type="SAM" id="MobiDB-lite"/>
    </source>
</evidence>
<dbReference type="Pfam" id="PF00313">
    <property type="entry name" value="CSD"/>
    <property type="match status" value="2"/>
</dbReference>